<evidence type="ECO:0000313" key="13">
    <source>
        <dbReference type="EMBL" id="RSH91690.1"/>
    </source>
</evidence>
<dbReference type="CDD" id="cd05580">
    <property type="entry name" value="STKc_PKA_like"/>
    <property type="match status" value="1"/>
</dbReference>
<organism evidence="13 14">
    <name type="scientific">Saitozyma podzolica</name>
    <dbReference type="NCBI Taxonomy" id="1890683"/>
    <lineage>
        <taxon>Eukaryota</taxon>
        <taxon>Fungi</taxon>
        <taxon>Dikarya</taxon>
        <taxon>Basidiomycota</taxon>
        <taxon>Agaricomycotina</taxon>
        <taxon>Tremellomycetes</taxon>
        <taxon>Tremellales</taxon>
        <taxon>Trimorphomycetaceae</taxon>
        <taxon>Saitozyma</taxon>
    </lineage>
</organism>
<dbReference type="STRING" id="1890683.A0A427YKT3"/>
<feature type="region of interest" description="Disordered" evidence="9">
    <location>
        <begin position="1528"/>
        <end position="1712"/>
    </location>
</feature>
<sequence length="1741" mass="190820">MDIDHPEPFAPPRATSSASASASSSSSVTKPKKFKLDPMSLLLPHERHISSSVDPGSVRGGPGAKHGDAFQPTRQQQQQQQGGGRPTGARHFQPPQTHLPLSPPASLMSTPPQSWETMSNASSVPWGGIQETVEHGDAWQQQQQQQQQQQNHQRAPGRHVHGGIGLGVHPAHSGGIHYAHQPAGGKARLEDWEIVETLGTGTFGRVMLVRQRPSYRPTAYHPIFPHLFQSLDPLSPSPSSTQHADGQLPHFAMKVLRKSEIVRLKQVEHINSERTILDRVRHPFVVELYATYQDNLNVYMLLSYIPGGELFSHLRRAGRFSADVTRFYLACIVLAIEYLHAKNIIYRDLKPENLLLDRTGYLRIADFGFAKVVEDRTFTLCGTPEYLAPEIVLSQGHGKAVDWWALGILAFEMLAGYPPFFDDHPLGIYEKILRNEIAFPSYIDPYAKDLIRGLLTADRSKRLGNLRGGAKDVMNHPWFAGVDWGSLERKEIGAPIVPRVASMGDSQNFQRYPPPRPHELPGIFGQAYEPSKDEYWHLFRDFSIGGKWLAKDKYPAEVKCNQRTEGLAIQDWFISLDGQYEDGALIQKRYSLAQLTGGIDASAREADEASVKKDGKEVVAALHGVVMGRRSGPPSLDPKSGVSRGVDEPSLAAVAHPPPMLAPCHGRSMMEPMTDDPPQSFACSVTSRHHAQLNITSNAHVYITDLNSLHHTHIVPPASLSTYLVKDANDQSKSHDYPSEIRLSPWTPVQLCHLDTIVLGKMVVNERSQHKPIKLKVTFRYPELGEARPGGRKRLSRKTREQAETTFAHETGLLAVKNAIMALTAKSQSQSQMREDWVGQSTHQFEVSTASTERTRVVHPAGEATQTQSLKFKLETIVKSETTQSQKVIEADKSHDSAKPTTSASQSIPRYSGPSRGVDFEWLANLRSDKVIVASSSDDSIGSENVPVAADLSDSPRHSRSYGVPLSVLYSSEDDDDLPRRTQPADQSTKPRVANDNADEDDGMLEIEKVSSRHIVTIVPSSDDLHSDDEVHIVRSTSSPFSTYPPGPRPVPVANRPVPAVETSRANDPARPKSRSRTMEDDASNRSSPVFRAQPLNTAASNAIQAYKDRISERADQIRLAQADSMNHINTTADGAGDDEALPGMGTWYSFSDNEDDDFHPRSPRLAAATRVVSIVEPAPTRHHNPLNVLDKLMDMVEEADDVMSQGEGVASSAMEDEDDQPAAEMDDGLNYHIEDTGNNDKLDLVECSSVQGSDFSARQEPPEEHMADSDASSSEGYDSARDYEERSDYGDERSSMSGEGDSHYGDYEEDASISGSDDADAQDEDDQDRKDDDEHMDDEIEDDDENEEEDGDKGEVDEDEEEEEGEEEESAHFHINEINEIGVEDLGTAGDAPVGPTSVVLVEEVHELVVEEDGAAEGAESIRESAGEDAEEDMPEEHAAQASEDEHEHAHGDTSSRVRELFTPVEQIIVGTHLDHPLIQSLSSAGIRVPVSQLGELLEVEAEGQEMALEDIRHHKEEADLAKAIEESTKDVQEPAAQTPKPQPQPASQPVPRRSPQPAPQPVSQRVLQPASQPASRPAPSTAPRRRPASPSPLAELFRNPLIVNTEGEGPRLPTPRSLSGLLRDRRPDQGVQVDSALPPTLDAIIQTDHPMPELTRARTPSISDSSTVGPITPPSTLKRTLSSTTEGEGESNKAADAPVQGETRPTKRLRSIGRTVGLIAVGAVVGSVGTIAGLMQLGS</sequence>
<dbReference type="InterPro" id="IPR000961">
    <property type="entry name" value="AGC-kinase_C"/>
</dbReference>
<evidence type="ECO:0000256" key="5">
    <source>
        <dbReference type="ARBA" id="ARBA00022777"/>
    </source>
</evidence>
<keyword evidence="4" id="KW-0547">Nucleotide-binding</keyword>
<proteinExistence type="predicted"/>
<feature type="compositionally biased region" description="Polar residues" evidence="9">
    <location>
        <begin position="899"/>
        <end position="909"/>
    </location>
</feature>
<dbReference type="InterPro" id="IPR000719">
    <property type="entry name" value="Prot_kinase_dom"/>
</dbReference>
<evidence type="ECO:0000256" key="4">
    <source>
        <dbReference type="ARBA" id="ARBA00022741"/>
    </source>
</evidence>
<feature type="compositionally biased region" description="Basic and acidic residues" evidence="9">
    <location>
        <begin position="889"/>
        <end position="898"/>
    </location>
</feature>
<dbReference type="PANTHER" id="PTHR24353">
    <property type="entry name" value="CYCLIC NUCLEOTIDE-DEPENDENT PROTEIN KINASE"/>
    <property type="match status" value="1"/>
</dbReference>
<feature type="compositionally biased region" description="Low complexity" evidence="9">
    <location>
        <begin position="1563"/>
        <end position="1584"/>
    </location>
</feature>
<dbReference type="PROSITE" id="PS50011">
    <property type="entry name" value="PROTEIN_KINASE_DOM"/>
    <property type="match status" value="1"/>
</dbReference>
<feature type="compositionally biased region" description="Polar residues" evidence="9">
    <location>
        <begin position="1660"/>
        <end position="1688"/>
    </location>
</feature>
<dbReference type="CDD" id="cd00060">
    <property type="entry name" value="FHA"/>
    <property type="match status" value="1"/>
</dbReference>
<feature type="compositionally biased region" description="Basic and acidic residues" evidence="9">
    <location>
        <begin position="1279"/>
        <end position="1307"/>
    </location>
</feature>
<dbReference type="Gene3D" id="1.10.510.10">
    <property type="entry name" value="Transferase(Phosphotransferase) domain 1"/>
    <property type="match status" value="1"/>
</dbReference>
<dbReference type="PANTHER" id="PTHR24353:SF37">
    <property type="entry name" value="CAMP-DEPENDENT PROTEIN KINASE CATALYTIC SUBUNIT PRKX"/>
    <property type="match status" value="1"/>
</dbReference>
<keyword evidence="14" id="KW-1185">Reference proteome</keyword>
<feature type="transmembrane region" description="Helical" evidence="10">
    <location>
        <begin position="1718"/>
        <end position="1739"/>
    </location>
</feature>
<dbReference type="Proteomes" id="UP000279259">
    <property type="component" value="Unassembled WGS sequence"/>
</dbReference>
<dbReference type="OrthoDB" id="4096268at2759"/>
<evidence type="ECO:0000256" key="6">
    <source>
        <dbReference type="ARBA" id="ARBA00022840"/>
    </source>
</evidence>
<name>A0A427YKT3_9TREE</name>
<dbReference type="InterPro" id="IPR003903">
    <property type="entry name" value="UIM_dom"/>
</dbReference>
<evidence type="ECO:0000256" key="8">
    <source>
        <dbReference type="ARBA" id="ARBA00047454"/>
    </source>
</evidence>
<keyword evidence="10" id="KW-1133">Transmembrane helix</keyword>
<feature type="region of interest" description="Disordered" evidence="9">
    <location>
        <begin position="936"/>
        <end position="1002"/>
    </location>
</feature>
<feature type="region of interest" description="Disordered" evidence="9">
    <location>
        <begin position="883"/>
        <end position="914"/>
    </location>
</feature>
<keyword evidence="3" id="KW-0808">Transferase</keyword>
<gene>
    <name evidence="13" type="primary">PKA2</name>
    <name evidence="13" type="ORF">EHS25_009059</name>
</gene>
<evidence type="ECO:0000256" key="2">
    <source>
        <dbReference type="ARBA" id="ARBA00022527"/>
    </source>
</evidence>
<dbReference type="SUPFAM" id="SSF56112">
    <property type="entry name" value="Protein kinase-like (PK-like)"/>
    <property type="match status" value="1"/>
</dbReference>
<evidence type="ECO:0000256" key="1">
    <source>
        <dbReference type="ARBA" id="ARBA00012444"/>
    </source>
</evidence>
<reference evidence="13 14" key="1">
    <citation type="submission" date="2018-11" db="EMBL/GenBank/DDBJ databases">
        <title>Genome sequence of Saitozyma podzolica DSM 27192.</title>
        <authorList>
            <person name="Aliyu H."/>
            <person name="Gorte O."/>
            <person name="Ochsenreither K."/>
        </authorList>
    </citation>
    <scope>NUCLEOTIDE SEQUENCE [LARGE SCALE GENOMIC DNA]</scope>
    <source>
        <strain evidence="13 14">DSM 27192</strain>
    </source>
</reference>
<feature type="region of interest" description="Disordered" evidence="9">
    <location>
        <begin position="1202"/>
        <end position="1399"/>
    </location>
</feature>
<feature type="compositionally biased region" description="Low complexity" evidence="9">
    <location>
        <begin position="1052"/>
        <end position="1061"/>
    </location>
</feature>
<evidence type="ECO:0000256" key="7">
    <source>
        <dbReference type="ARBA" id="ARBA00047292"/>
    </source>
</evidence>
<dbReference type="Pfam" id="PF00069">
    <property type="entry name" value="Pkinase"/>
    <property type="match status" value="1"/>
</dbReference>
<feature type="compositionally biased region" description="Basic and acidic residues" evidence="9">
    <location>
        <begin position="1233"/>
        <end position="1245"/>
    </location>
</feature>
<evidence type="ECO:0000313" key="14">
    <source>
        <dbReference type="Proteomes" id="UP000279259"/>
    </source>
</evidence>
<feature type="domain" description="AGC-kinase C-terminal" evidence="12">
    <location>
        <begin position="480"/>
        <end position="554"/>
    </location>
</feature>
<dbReference type="PROSITE" id="PS00108">
    <property type="entry name" value="PROTEIN_KINASE_ST"/>
    <property type="match status" value="1"/>
</dbReference>
<feature type="compositionally biased region" description="Acidic residues" evidence="9">
    <location>
        <begin position="1308"/>
        <end position="1327"/>
    </location>
</feature>
<keyword evidence="10" id="KW-0812">Transmembrane</keyword>
<dbReference type="PROSITE" id="PS50330">
    <property type="entry name" value="UIM"/>
    <property type="match status" value="1"/>
</dbReference>
<dbReference type="GO" id="GO:0005952">
    <property type="term" value="C:cAMP-dependent protein kinase complex"/>
    <property type="evidence" value="ECO:0007669"/>
    <property type="project" value="TreeGrafter"/>
</dbReference>
<feature type="compositionally biased region" description="Polar residues" evidence="9">
    <location>
        <begin position="107"/>
        <end position="123"/>
    </location>
</feature>
<comment type="caution">
    <text evidence="13">The sequence shown here is derived from an EMBL/GenBank/DDBJ whole genome shotgun (WGS) entry which is preliminary data.</text>
</comment>
<feature type="region of interest" description="Disordered" evidence="9">
    <location>
        <begin position="1"/>
        <end position="182"/>
    </location>
</feature>
<dbReference type="SMART" id="SM00133">
    <property type="entry name" value="S_TK_X"/>
    <property type="match status" value="1"/>
</dbReference>
<dbReference type="InterPro" id="IPR011009">
    <property type="entry name" value="Kinase-like_dom_sf"/>
</dbReference>
<feature type="compositionally biased region" description="Acidic residues" evidence="9">
    <location>
        <begin position="1215"/>
        <end position="1228"/>
    </location>
</feature>
<keyword evidence="2 13" id="KW-0723">Serine/threonine-protein kinase</keyword>
<dbReference type="GO" id="GO:0004691">
    <property type="term" value="F:cAMP-dependent protein kinase activity"/>
    <property type="evidence" value="ECO:0007669"/>
    <property type="project" value="UniProtKB-EC"/>
</dbReference>
<feature type="compositionally biased region" description="Basic and acidic residues" evidence="9">
    <location>
        <begin position="1437"/>
        <end position="1458"/>
    </location>
</feature>
<comment type="catalytic activity">
    <reaction evidence="7">
        <text>L-threonyl-[protein] + ATP = O-phospho-L-threonyl-[protein] + ADP + H(+)</text>
        <dbReference type="Rhea" id="RHEA:46608"/>
        <dbReference type="Rhea" id="RHEA-COMP:11060"/>
        <dbReference type="Rhea" id="RHEA-COMP:11605"/>
        <dbReference type="ChEBI" id="CHEBI:15378"/>
        <dbReference type="ChEBI" id="CHEBI:30013"/>
        <dbReference type="ChEBI" id="CHEBI:30616"/>
        <dbReference type="ChEBI" id="CHEBI:61977"/>
        <dbReference type="ChEBI" id="CHEBI:456216"/>
        <dbReference type="EC" id="2.7.11.11"/>
    </reaction>
</comment>
<keyword evidence="6" id="KW-0067">ATP-binding</keyword>
<feature type="domain" description="Protein kinase" evidence="11">
    <location>
        <begin position="192"/>
        <end position="479"/>
    </location>
</feature>
<feature type="compositionally biased region" description="Low complexity" evidence="9">
    <location>
        <begin position="16"/>
        <end position="27"/>
    </location>
</feature>
<feature type="region of interest" description="Disordered" evidence="9">
    <location>
        <begin position="629"/>
        <end position="658"/>
    </location>
</feature>
<dbReference type="GO" id="GO:0005829">
    <property type="term" value="C:cytosol"/>
    <property type="evidence" value="ECO:0007669"/>
    <property type="project" value="TreeGrafter"/>
</dbReference>
<dbReference type="EMBL" id="RSCD01000007">
    <property type="protein sequence ID" value="RSH91690.1"/>
    <property type="molecule type" value="Genomic_DNA"/>
</dbReference>
<feature type="compositionally biased region" description="Low complexity" evidence="9">
    <location>
        <begin position="71"/>
        <end position="80"/>
    </location>
</feature>
<feature type="compositionally biased region" description="Acidic residues" evidence="9">
    <location>
        <begin position="1335"/>
        <end position="1370"/>
    </location>
</feature>
<dbReference type="PROSITE" id="PS51285">
    <property type="entry name" value="AGC_KINASE_CTER"/>
    <property type="match status" value="1"/>
</dbReference>
<dbReference type="SMART" id="SM00220">
    <property type="entry name" value="S_TKc"/>
    <property type="match status" value="1"/>
</dbReference>
<evidence type="ECO:0000259" key="11">
    <source>
        <dbReference type="PROSITE" id="PS50011"/>
    </source>
</evidence>
<dbReference type="Gene3D" id="3.30.200.20">
    <property type="entry name" value="Phosphorylase Kinase, domain 1"/>
    <property type="match status" value="1"/>
</dbReference>
<dbReference type="FunFam" id="1.10.510.10:FF:000005">
    <property type="entry name" value="cAMP-dependent protein kinase catalytic subunit alpha"/>
    <property type="match status" value="1"/>
</dbReference>
<dbReference type="GO" id="GO:0005524">
    <property type="term" value="F:ATP binding"/>
    <property type="evidence" value="ECO:0007669"/>
    <property type="project" value="UniProtKB-KW"/>
</dbReference>
<feature type="region of interest" description="Disordered" evidence="9">
    <location>
        <begin position="1036"/>
        <end position="1097"/>
    </location>
</feature>
<dbReference type="EC" id="2.7.11.11" evidence="1"/>
<dbReference type="Gene3D" id="2.60.200.20">
    <property type="match status" value="1"/>
</dbReference>
<dbReference type="InterPro" id="IPR008271">
    <property type="entry name" value="Ser/Thr_kinase_AS"/>
</dbReference>
<evidence type="ECO:0000256" key="9">
    <source>
        <dbReference type="SAM" id="MobiDB-lite"/>
    </source>
</evidence>
<evidence type="ECO:0000256" key="3">
    <source>
        <dbReference type="ARBA" id="ARBA00022679"/>
    </source>
</evidence>
<accession>A0A427YKT3</accession>
<evidence type="ECO:0000256" key="10">
    <source>
        <dbReference type="SAM" id="Phobius"/>
    </source>
</evidence>
<evidence type="ECO:0000259" key="12">
    <source>
        <dbReference type="PROSITE" id="PS51285"/>
    </source>
</evidence>
<protein>
    <recommendedName>
        <fullName evidence="1">cAMP-dependent protein kinase</fullName>
        <ecNumber evidence="1">2.7.11.11</ecNumber>
    </recommendedName>
</protein>
<keyword evidence="10" id="KW-0472">Membrane</keyword>
<feature type="compositionally biased region" description="Low complexity" evidence="9">
    <location>
        <begin position="140"/>
        <end position="150"/>
    </location>
</feature>
<feature type="region of interest" description="Disordered" evidence="9">
    <location>
        <begin position="1411"/>
        <end position="1458"/>
    </location>
</feature>
<keyword evidence="5 13" id="KW-0418">Kinase</keyword>
<feature type="compositionally biased region" description="Pro residues" evidence="9">
    <location>
        <begin position="1542"/>
        <end position="1562"/>
    </location>
</feature>
<comment type="catalytic activity">
    <reaction evidence="8">
        <text>L-seryl-[protein] + ATP = O-phospho-L-seryl-[protein] + ADP + H(+)</text>
        <dbReference type="Rhea" id="RHEA:17989"/>
        <dbReference type="Rhea" id="RHEA-COMP:9863"/>
        <dbReference type="Rhea" id="RHEA-COMP:11604"/>
        <dbReference type="ChEBI" id="CHEBI:15378"/>
        <dbReference type="ChEBI" id="CHEBI:29999"/>
        <dbReference type="ChEBI" id="CHEBI:30616"/>
        <dbReference type="ChEBI" id="CHEBI:83421"/>
        <dbReference type="ChEBI" id="CHEBI:456216"/>
        <dbReference type="EC" id="2.7.11.11"/>
    </reaction>
</comment>